<evidence type="ECO:0000256" key="1">
    <source>
        <dbReference type="ARBA" id="ARBA00004123"/>
    </source>
</evidence>
<feature type="domain" description="HAT C-terminal dimerisation" evidence="7">
    <location>
        <begin position="639"/>
        <end position="707"/>
    </location>
</feature>
<feature type="region of interest" description="Disordered" evidence="6">
    <location>
        <begin position="1"/>
        <end position="45"/>
    </location>
</feature>
<keyword evidence="2" id="KW-0479">Metal-binding</keyword>
<dbReference type="InterPro" id="IPR008906">
    <property type="entry name" value="HATC_C_dom"/>
</dbReference>
<gene>
    <name evidence="8" type="ORF">MGU_10609</name>
</gene>
<evidence type="ECO:0000256" key="4">
    <source>
        <dbReference type="ARBA" id="ARBA00022833"/>
    </source>
</evidence>
<sequence length="741" mass="84862">MSPFEAASGASSLLPSDSISQAASSLSEPDLSPSQHSVKRRKLRAVSTWDHFREAEGDEPHRKAGKVLHYCKRCRNPPWSTHISGNARYRLENAHHVVVREDSGPQSKRQLAIENAFARTTAMQVRQTEERATNVLRAAVNANAFREAQMLMAVRRHLPLNFVTWPEYQALLLAINPAVEEFLVGSGGTVTADLETAHAAHQESIKRWLLSARSLIHISMDVWSSPQRKSFIAVHAQWVDEAYLPRKALLGLPNLRRSHAGAAMAPHLMNVIQKFGLANRLGYFTCDNDTKNDTCLRKLAEELLREYGVVFDPVASRTRCAGHIITLSLQAFLFASSKRALEAAIEEAQDEANDATIAGALQDRIHSSSAQQRSHSKPKGRADAAGWRSVGPLGKLHNIAVFIRNSTIHNDAWDDISGKALGLDNITRWNSWFKLLDAAIRQEGSLSIFLNQFHRELEDDILTHDDWQILKMTHEFLQPFHQATMEQQMEWASIDQVLENMDILFKQFEDAKIKYAGNEHMVNSIHMGWWVLAKYYEESDTNPVYVTALLLHPEKRRRYIDRHWPEEWREGPVAAARQLWAKYKNRPLMATVVLRPRKERLEMSPYERIKQSMSVLDEPGDEDEFEKFINSAPRQVITKTPLEWWCREEQRMEYPRLHQMAIDILSVPAMSDDPERVFSCTRRTVSWDRARLIPETIEKSQCLSSWVKNNLIRRLYVSGEDETMDAYGDDEVQTHISDSYY</sequence>
<keyword evidence="4" id="KW-0862">Zinc</keyword>
<dbReference type="GO" id="GO:0046983">
    <property type="term" value="F:protein dimerization activity"/>
    <property type="evidence" value="ECO:0007669"/>
    <property type="project" value="InterPro"/>
</dbReference>
<keyword evidence="9" id="KW-1185">Reference proteome</keyword>
<feature type="compositionally biased region" description="Low complexity" evidence="6">
    <location>
        <begin position="16"/>
        <end position="27"/>
    </location>
</feature>
<keyword evidence="5" id="KW-0539">Nucleus</keyword>
<accession>A0A0B4HRG4</accession>
<dbReference type="Proteomes" id="UP000031192">
    <property type="component" value="Unassembled WGS sequence"/>
</dbReference>
<proteinExistence type="predicted"/>
<dbReference type="InterPro" id="IPR012337">
    <property type="entry name" value="RNaseH-like_sf"/>
</dbReference>
<dbReference type="HOGENOM" id="CLU_009123_10_2_1"/>
<dbReference type="Pfam" id="PF05699">
    <property type="entry name" value="Dimer_Tnp_hAT"/>
    <property type="match status" value="1"/>
</dbReference>
<dbReference type="GO" id="GO:0005634">
    <property type="term" value="C:nucleus"/>
    <property type="evidence" value="ECO:0007669"/>
    <property type="project" value="UniProtKB-SubCell"/>
</dbReference>
<evidence type="ECO:0000313" key="9">
    <source>
        <dbReference type="Proteomes" id="UP000031192"/>
    </source>
</evidence>
<evidence type="ECO:0000256" key="6">
    <source>
        <dbReference type="SAM" id="MobiDB-lite"/>
    </source>
</evidence>
<evidence type="ECO:0000259" key="7">
    <source>
        <dbReference type="Pfam" id="PF05699"/>
    </source>
</evidence>
<comment type="subcellular location">
    <subcellularLocation>
        <location evidence="1">Nucleus</location>
    </subcellularLocation>
</comment>
<dbReference type="GO" id="GO:0008270">
    <property type="term" value="F:zinc ion binding"/>
    <property type="evidence" value="ECO:0007669"/>
    <property type="project" value="UniProtKB-KW"/>
</dbReference>
<protein>
    <submittedName>
        <fullName evidence="8">Transposase-like protein</fullName>
    </submittedName>
</protein>
<name>A0A0B4HRG4_METGA</name>
<dbReference type="SUPFAM" id="SSF53098">
    <property type="entry name" value="Ribonuclease H-like"/>
    <property type="match status" value="1"/>
</dbReference>
<dbReference type="PANTHER" id="PTHR46481">
    <property type="entry name" value="ZINC FINGER BED DOMAIN-CONTAINING PROTEIN 4"/>
    <property type="match status" value="1"/>
</dbReference>
<evidence type="ECO:0000256" key="2">
    <source>
        <dbReference type="ARBA" id="ARBA00022723"/>
    </source>
</evidence>
<reference evidence="8 9" key="1">
    <citation type="journal article" date="2014" name="Proc. Natl. Acad. Sci. U.S.A.">
        <title>Trajectory and genomic determinants of fungal-pathogen speciation and host adaptation.</title>
        <authorList>
            <person name="Hu X."/>
            <person name="Xiao G."/>
            <person name="Zheng P."/>
            <person name="Shang Y."/>
            <person name="Su Y."/>
            <person name="Zhang X."/>
            <person name="Liu X."/>
            <person name="Zhan S."/>
            <person name="St Leger R.J."/>
            <person name="Wang C."/>
        </authorList>
    </citation>
    <scope>NUCLEOTIDE SEQUENCE [LARGE SCALE GENOMIC DNA]</scope>
    <source>
        <strain evidence="8 9">ARSEF 977</strain>
    </source>
</reference>
<evidence type="ECO:0000256" key="5">
    <source>
        <dbReference type="ARBA" id="ARBA00023242"/>
    </source>
</evidence>
<dbReference type="AlphaFoldDB" id="A0A0B4HRG4"/>
<evidence type="ECO:0000256" key="3">
    <source>
        <dbReference type="ARBA" id="ARBA00022771"/>
    </source>
</evidence>
<organism evidence="8 9">
    <name type="scientific">Metarhizium guizhouense (strain ARSEF 977)</name>
    <dbReference type="NCBI Taxonomy" id="1276136"/>
    <lineage>
        <taxon>Eukaryota</taxon>
        <taxon>Fungi</taxon>
        <taxon>Dikarya</taxon>
        <taxon>Ascomycota</taxon>
        <taxon>Pezizomycotina</taxon>
        <taxon>Sordariomycetes</taxon>
        <taxon>Hypocreomycetidae</taxon>
        <taxon>Hypocreales</taxon>
        <taxon>Clavicipitaceae</taxon>
        <taxon>Metarhizium</taxon>
    </lineage>
</organism>
<dbReference type="EMBL" id="AZNH01000105">
    <property type="protein sequence ID" value="KID82039.1"/>
    <property type="molecule type" value="Genomic_DNA"/>
</dbReference>
<dbReference type="InterPro" id="IPR052035">
    <property type="entry name" value="ZnF_BED_domain_contain"/>
</dbReference>
<dbReference type="PANTHER" id="PTHR46481:SF10">
    <property type="entry name" value="ZINC FINGER BED DOMAIN-CONTAINING PROTEIN 39"/>
    <property type="match status" value="1"/>
</dbReference>
<keyword evidence="3" id="KW-0863">Zinc-finger</keyword>
<evidence type="ECO:0000313" key="8">
    <source>
        <dbReference type="EMBL" id="KID82039.1"/>
    </source>
</evidence>
<comment type="caution">
    <text evidence="8">The sequence shown here is derived from an EMBL/GenBank/DDBJ whole genome shotgun (WGS) entry which is preliminary data.</text>
</comment>